<feature type="domain" description="Disease resistance R13L4/SHOC-2-like LRR" evidence="4">
    <location>
        <begin position="306"/>
        <end position="490"/>
    </location>
</feature>
<dbReference type="InterPro" id="IPR001611">
    <property type="entry name" value="Leu-rich_rpt"/>
</dbReference>
<sequence>MYVGLGKTTLCKSIFKTMEINKEFEVRIWICVSHDFEFIQLLNRVIEKIEGKHPRNIPDLHTLEAKLKEVMNGRKFLLVLDDIWDTFEPCRDPLRGCLEDVGVSKGNTILATSRLKGTLEKLDGSCILPLEKLSDEDSRSLFKQCVGENNLSDRTKADLGWEMLSRCDGVPLAIKALGRLLKSQNSTSQWRKIEQDHDILNKVDDILPSVMLSFKYLPSVERFDHLGNVQACKMHDVVRSLALHISKGDTEITERRSFLKEGLSLELSNGLIASLGTTQQEFIKQIKHLRALSLVDAGLEELPDWICELKHLRYLDISRNRIESLPIGLGKLYYLQTLIIADNFVAYSQSMPKFPKEFTKLNNLRHLCSNLDMEIPNGIGMLTSLQTLPAIDVDKHPWGGTASELGNLHNLKGSLQLTGFRDAGIIQELKEMKLGTKEKVEKLVLRFRSHQFRNEDVNMLMLEALEPHRNLVSLEIDGYQSKVLPNWMMEMKGYGGYDLNNLVSLDIRFCYFLEQLPSMKNSSALKILKISACERAKSLQNLECLTSLQCLDLIMCSEMQNLPDIKTLSCLEVLRINECRKMTCLPTGLSNLPNLKTLEISELSPDVSIFPFPNLNHLSPLSTCLRELHMQAYMMYKVVNLPNQIRHLCQLRYLEINNFTSLEELPEWLGDLTSLETLVLVLLPLVKYLPSQATMKGLSQLTTLVIHDCTQLEPACSPDGSEWKKIEHIRYVGELTG</sequence>
<dbReference type="OrthoDB" id="1749024at2759"/>
<organism evidence="5 6">
    <name type="scientific">Carnegiea gigantea</name>
    <dbReference type="NCBI Taxonomy" id="171969"/>
    <lineage>
        <taxon>Eukaryota</taxon>
        <taxon>Viridiplantae</taxon>
        <taxon>Streptophyta</taxon>
        <taxon>Embryophyta</taxon>
        <taxon>Tracheophyta</taxon>
        <taxon>Spermatophyta</taxon>
        <taxon>Magnoliopsida</taxon>
        <taxon>eudicotyledons</taxon>
        <taxon>Gunneridae</taxon>
        <taxon>Pentapetalae</taxon>
        <taxon>Caryophyllales</taxon>
        <taxon>Cactineae</taxon>
        <taxon>Cactaceae</taxon>
        <taxon>Cactoideae</taxon>
        <taxon>Echinocereeae</taxon>
        <taxon>Carnegiea</taxon>
    </lineage>
</organism>
<evidence type="ECO:0008006" key="7">
    <source>
        <dbReference type="Google" id="ProtNLM"/>
    </source>
</evidence>
<evidence type="ECO:0000259" key="3">
    <source>
        <dbReference type="Pfam" id="PF00931"/>
    </source>
</evidence>
<keyword evidence="2" id="KW-0611">Plant defense</keyword>
<dbReference type="SUPFAM" id="SSF52540">
    <property type="entry name" value="P-loop containing nucleoside triphosphate hydrolases"/>
    <property type="match status" value="1"/>
</dbReference>
<reference evidence="5" key="1">
    <citation type="submission" date="2022-04" db="EMBL/GenBank/DDBJ databases">
        <title>Carnegiea gigantea Genome sequencing and assembly v2.</title>
        <authorList>
            <person name="Copetti D."/>
            <person name="Sanderson M.J."/>
            <person name="Burquez A."/>
            <person name="Wojciechowski M.F."/>
        </authorList>
    </citation>
    <scope>NUCLEOTIDE SEQUENCE</scope>
    <source>
        <strain evidence="5">SGP5-SGP5p</strain>
        <tissue evidence="5">Aerial part</tissue>
    </source>
</reference>
<dbReference type="EMBL" id="JAKOGI010000009">
    <property type="protein sequence ID" value="KAJ8451456.1"/>
    <property type="molecule type" value="Genomic_DNA"/>
</dbReference>
<dbReference type="Gene3D" id="3.80.10.10">
    <property type="entry name" value="Ribonuclease Inhibitor"/>
    <property type="match status" value="2"/>
</dbReference>
<evidence type="ECO:0000259" key="4">
    <source>
        <dbReference type="Pfam" id="PF23598"/>
    </source>
</evidence>
<protein>
    <recommendedName>
        <fullName evidence="7">NB-ARC domain-containing protein</fullName>
    </recommendedName>
</protein>
<accession>A0A9Q1QRZ3</accession>
<dbReference type="InterPro" id="IPR002182">
    <property type="entry name" value="NB-ARC"/>
</dbReference>
<comment type="caution">
    <text evidence="5">The sequence shown here is derived from an EMBL/GenBank/DDBJ whole genome shotgun (WGS) entry which is preliminary data.</text>
</comment>
<dbReference type="Gene3D" id="1.10.8.430">
    <property type="entry name" value="Helical domain of apoptotic protease-activating factors"/>
    <property type="match status" value="1"/>
</dbReference>
<dbReference type="SUPFAM" id="SSF52058">
    <property type="entry name" value="L domain-like"/>
    <property type="match status" value="2"/>
</dbReference>
<name>A0A9Q1QRZ3_9CARY</name>
<dbReference type="PROSITE" id="PS51450">
    <property type="entry name" value="LRR"/>
    <property type="match status" value="1"/>
</dbReference>
<evidence type="ECO:0000313" key="5">
    <source>
        <dbReference type="EMBL" id="KAJ8451456.1"/>
    </source>
</evidence>
<dbReference type="Gene3D" id="3.40.50.300">
    <property type="entry name" value="P-loop containing nucleotide triphosphate hydrolases"/>
    <property type="match status" value="1"/>
</dbReference>
<evidence type="ECO:0000256" key="2">
    <source>
        <dbReference type="ARBA" id="ARBA00022821"/>
    </source>
</evidence>
<dbReference type="InterPro" id="IPR027417">
    <property type="entry name" value="P-loop_NTPase"/>
</dbReference>
<proteinExistence type="predicted"/>
<dbReference type="InterPro" id="IPR042197">
    <property type="entry name" value="Apaf_helical"/>
</dbReference>
<feature type="domain" description="NB-ARC" evidence="3">
    <location>
        <begin position="4"/>
        <end position="151"/>
    </location>
</feature>
<dbReference type="InterPro" id="IPR032675">
    <property type="entry name" value="LRR_dom_sf"/>
</dbReference>
<dbReference type="PANTHER" id="PTHR36766">
    <property type="entry name" value="PLANT BROAD-SPECTRUM MILDEW RESISTANCE PROTEIN RPW8"/>
    <property type="match status" value="1"/>
</dbReference>
<evidence type="ECO:0000256" key="1">
    <source>
        <dbReference type="ARBA" id="ARBA00022737"/>
    </source>
</evidence>
<evidence type="ECO:0000313" key="6">
    <source>
        <dbReference type="Proteomes" id="UP001153076"/>
    </source>
</evidence>
<keyword evidence="1" id="KW-0677">Repeat</keyword>
<dbReference type="GO" id="GO:0043531">
    <property type="term" value="F:ADP binding"/>
    <property type="evidence" value="ECO:0007669"/>
    <property type="project" value="InterPro"/>
</dbReference>
<dbReference type="Pfam" id="PF00931">
    <property type="entry name" value="NB-ARC"/>
    <property type="match status" value="1"/>
</dbReference>
<gene>
    <name evidence="5" type="ORF">Cgig2_017847</name>
</gene>
<dbReference type="PRINTS" id="PR00364">
    <property type="entry name" value="DISEASERSIST"/>
</dbReference>
<dbReference type="AlphaFoldDB" id="A0A9Q1QRZ3"/>
<dbReference type="Proteomes" id="UP001153076">
    <property type="component" value="Unassembled WGS sequence"/>
</dbReference>
<dbReference type="PANTHER" id="PTHR36766:SF70">
    <property type="entry name" value="DISEASE RESISTANCE PROTEIN RGA4"/>
    <property type="match status" value="1"/>
</dbReference>
<keyword evidence="6" id="KW-1185">Reference proteome</keyword>
<dbReference type="GO" id="GO:0006952">
    <property type="term" value="P:defense response"/>
    <property type="evidence" value="ECO:0007669"/>
    <property type="project" value="UniProtKB-KW"/>
</dbReference>
<dbReference type="InterPro" id="IPR055414">
    <property type="entry name" value="LRR_R13L4/SHOC2-like"/>
</dbReference>
<dbReference type="Pfam" id="PF23598">
    <property type="entry name" value="LRR_14"/>
    <property type="match status" value="1"/>
</dbReference>